<evidence type="ECO:0000256" key="1">
    <source>
        <dbReference type="ARBA" id="ARBA00023015"/>
    </source>
</evidence>
<dbReference type="KEGG" id="dmm:dnm_023880"/>
<dbReference type="PANTHER" id="PTHR43133:SF51">
    <property type="entry name" value="RNA POLYMERASE SIGMA FACTOR"/>
    <property type="match status" value="1"/>
</dbReference>
<protein>
    <submittedName>
        <fullName evidence="5">RNA polymerase sigma factor sigma-70 domain-containing protein</fullName>
    </submittedName>
</protein>
<dbReference type="InterPro" id="IPR039425">
    <property type="entry name" value="RNA_pol_sigma-70-like"/>
</dbReference>
<dbReference type="SUPFAM" id="SSF88946">
    <property type="entry name" value="Sigma2 domain of RNA polymerase sigma factors"/>
    <property type="match status" value="1"/>
</dbReference>
<dbReference type="GO" id="GO:0006352">
    <property type="term" value="P:DNA-templated transcription initiation"/>
    <property type="evidence" value="ECO:0007669"/>
    <property type="project" value="InterPro"/>
</dbReference>
<name>A0A975BJM9_9BACT</name>
<evidence type="ECO:0000256" key="2">
    <source>
        <dbReference type="ARBA" id="ARBA00023082"/>
    </source>
</evidence>
<keyword evidence="6" id="KW-1185">Reference proteome</keyword>
<dbReference type="InterPro" id="IPR007627">
    <property type="entry name" value="RNA_pol_sigma70_r2"/>
</dbReference>
<dbReference type="AlphaFoldDB" id="A0A975BJM9"/>
<dbReference type="PANTHER" id="PTHR43133">
    <property type="entry name" value="RNA POLYMERASE ECF-TYPE SIGMA FACTO"/>
    <property type="match status" value="1"/>
</dbReference>
<dbReference type="Proteomes" id="UP000663722">
    <property type="component" value="Chromosome"/>
</dbReference>
<evidence type="ECO:0000313" key="5">
    <source>
        <dbReference type="EMBL" id="QTA86365.1"/>
    </source>
</evidence>
<feature type="domain" description="RNA polymerase sigma-70 region 2" evidence="4">
    <location>
        <begin position="30"/>
        <end position="87"/>
    </location>
</feature>
<keyword evidence="3" id="KW-0804">Transcription</keyword>
<sequence>MDSNLEQYVRQAKDGNLHALEEVVCGIQEKIYGLALRMLGHQEDAEDETQEILIKVITHLSDFREESAFSSWVYKIACNHLLTVRKKRYERMGLTFDLLEESVSAGLENMEPLTVSGPERDVLLEETRSELLAQALCHASNNEN</sequence>
<evidence type="ECO:0000313" key="6">
    <source>
        <dbReference type="Proteomes" id="UP000663722"/>
    </source>
</evidence>
<dbReference type="NCBIfam" id="TIGR02937">
    <property type="entry name" value="sigma70-ECF"/>
    <property type="match status" value="1"/>
</dbReference>
<keyword evidence="2" id="KW-0731">Sigma factor</keyword>
<dbReference type="RefSeq" id="WP_207682029.1">
    <property type="nucleotide sequence ID" value="NZ_CP061800.1"/>
</dbReference>
<keyword evidence="1" id="KW-0805">Transcription regulation</keyword>
<evidence type="ECO:0000259" key="4">
    <source>
        <dbReference type="Pfam" id="PF04542"/>
    </source>
</evidence>
<proteinExistence type="predicted"/>
<dbReference type="InterPro" id="IPR014284">
    <property type="entry name" value="RNA_pol_sigma-70_dom"/>
</dbReference>
<dbReference type="GO" id="GO:0016987">
    <property type="term" value="F:sigma factor activity"/>
    <property type="evidence" value="ECO:0007669"/>
    <property type="project" value="UniProtKB-KW"/>
</dbReference>
<dbReference type="Pfam" id="PF04542">
    <property type="entry name" value="Sigma70_r2"/>
    <property type="match status" value="1"/>
</dbReference>
<gene>
    <name evidence="5" type="ORF">dnm_023880</name>
</gene>
<evidence type="ECO:0000256" key="3">
    <source>
        <dbReference type="ARBA" id="ARBA00023163"/>
    </source>
</evidence>
<reference evidence="5" key="1">
    <citation type="journal article" date="2021" name="Microb. Physiol.">
        <title>Proteogenomic Insights into the Physiology of Marine, Sulfate-Reducing, Filamentous Desulfonema limicola and Desulfonema magnum.</title>
        <authorList>
            <person name="Schnaars V."/>
            <person name="Wohlbrand L."/>
            <person name="Scheve S."/>
            <person name="Hinrichs C."/>
            <person name="Reinhardt R."/>
            <person name="Rabus R."/>
        </authorList>
    </citation>
    <scope>NUCLEOTIDE SEQUENCE</scope>
    <source>
        <strain evidence="5">4be13</strain>
    </source>
</reference>
<dbReference type="EMBL" id="CP061800">
    <property type="protein sequence ID" value="QTA86365.1"/>
    <property type="molecule type" value="Genomic_DNA"/>
</dbReference>
<dbReference type="Gene3D" id="1.10.1740.10">
    <property type="match status" value="1"/>
</dbReference>
<organism evidence="5 6">
    <name type="scientific">Desulfonema magnum</name>
    <dbReference type="NCBI Taxonomy" id="45655"/>
    <lineage>
        <taxon>Bacteria</taxon>
        <taxon>Pseudomonadati</taxon>
        <taxon>Thermodesulfobacteriota</taxon>
        <taxon>Desulfobacteria</taxon>
        <taxon>Desulfobacterales</taxon>
        <taxon>Desulfococcaceae</taxon>
        <taxon>Desulfonema</taxon>
    </lineage>
</organism>
<dbReference type="InterPro" id="IPR013325">
    <property type="entry name" value="RNA_pol_sigma_r2"/>
</dbReference>
<accession>A0A975BJM9</accession>